<evidence type="ECO:0000259" key="4">
    <source>
        <dbReference type="Pfam" id="PF01765"/>
    </source>
</evidence>
<dbReference type="InterPro" id="IPR002661">
    <property type="entry name" value="Ribosome_recyc_fac"/>
</dbReference>
<keyword evidence="2 3" id="KW-0648">Protein biosynthesis</keyword>
<comment type="similarity">
    <text evidence="1 3">Belongs to the RRF family.</text>
</comment>
<evidence type="ECO:0000313" key="6">
    <source>
        <dbReference type="Proteomes" id="UP000178974"/>
    </source>
</evidence>
<evidence type="ECO:0000313" key="5">
    <source>
        <dbReference type="EMBL" id="OGD43160.1"/>
    </source>
</evidence>
<dbReference type="NCBIfam" id="TIGR00496">
    <property type="entry name" value="frr"/>
    <property type="match status" value="1"/>
</dbReference>
<dbReference type="InterPro" id="IPR023584">
    <property type="entry name" value="Ribosome_recyc_fac_dom"/>
</dbReference>
<dbReference type="Gene3D" id="3.30.1360.40">
    <property type="match status" value="1"/>
</dbReference>
<dbReference type="SUPFAM" id="SSF55194">
    <property type="entry name" value="Ribosome recycling factor, RRF"/>
    <property type="match status" value="1"/>
</dbReference>
<gene>
    <name evidence="3" type="primary">frr</name>
    <name evidence="5" type="ORF">A2567_01615</name>
</gene>
<evidence type="ECO:0000256" key="2">
    <source>
        <dbReference type="ARBA" id="ARBA00022917"/>
    </source>
</evidence>
<dbReference type="Gene3D" id="1.10.132.20">
    <property type="entry name" value="Ribosome-recycling factor"/>
    <property type="match status" value="1"/>
</dbReference>
<dbReference type="GO" id="GO:0005737">
    <property type="term" value="C:cytoplasm"/>
    <property type="evidence" value="ECO:0007669"/>
    <property type="project" value="UniProtKB-SubCell"/>
</dbReference>
<name>A0A1F5CJZ7_9BACT</name>
<dbReference type="AlphaFoldDB" id="A0A1F5CJZ7"/>
<dbReference type="InterPro" id="IPR036191">
    <property type="entry name" value="RRF_sf"/>
</dbReference>
<reference evidence="5 6" key="1">
    <citation type="journal article" date="2016" name="Nat. Commun.">
        <title>Thousands of microbial genomes shed light on interconnected biogeochemical processes in an aquifer system.</title>
        <authorList>
            <person name="Anantharaman K."/>
            <person name="Brown C.T."/>
            <person name="Hug L.A."/>
            <person name="Sharon I."/>
            <person name="Castelle C.J."/>
            <person name="Probst A.J."/>
            <person name="Thomas B.C."/>
            <person name="Singh A."/>
            <person name="Wilkins M.J."/>
            <person name="Karaoz U."/>
            <person name="Brodie E.L."/>
            <person name="Williams K.H."/>
            <person name="Hubbard S.S."/>
            <person name="Banfield J.F."/>
        </authorList>
    </citation>
    <scope>NUCLEOTIDE SEQUENCE [LARGE SCALE GENOMIC DNA]</scope>
</reference>
<dbReference type="PANTHER" id="PTHR20982:SF3">
    <property type="entry name" value="MITOCHONDRIAL RIBOSOME RECYCLING FACTOR PSEUDO 1"/>
    <property type="match status" value="1"/>
</dbReference>
<dbReference type="EMBL" id="MEZA01000007">
    <property type="protein sequence ID" value="OGD43160.1"/>
    <property type="molecule type" value="Genomic_DNA"/>
</dbReference>
<dbReference type="GO" id="GO:0043023">
    <property type="term" value="F:ribosomal large subunit binding"/>
    <property type="evidence" value="ECO:0007669"/>
    <property type="project" value="TreeGrafter"/>
</dbReference>
<keyword evidence="3" id="KW-0963">Cytoplasm</keyword>
<dbReference type="Proteomes" id="UP000178974">
    <property type="component" value="Unassembled WGS sequence"/>
</dbReference>
<dbReference type="GO" id="GO:0006415">
    <property type="term" value="P:translational termination"/>
    <property type="evidence" value="ECO:0007669"/>
    <property type="project" value="UniProtKB-UniRule"/>
</dbReference>
<comment type="subcellular location">
    <subcellularLocation>
        <location evidence="3">Cytoplasm</location>
    </subcellularLocation>
</comment>
<dbReference type="Pfam" id="PF01765">
    <property type="entry name" value="RRF"/>
    <property type="match status" value="1"/>
</dbReference>
<accession>A0A1F5CJZ7</accession>
<dbReference type="PANTHER" id="PTHR20982">
    <property type="entry name" value="RIBOSOME RECYCLING FACTOR"/>
    <property type="match status" value="1"/>
</dbReference>
<comment type="caution">
    <text evidence="5">The sequence shown here is derived from an EMBL/GenBank/DDBJ whole genome shotgun (WGS) entry which is preliminary data.</text>
</comment>
<protein>
    <recommendedName>
        <fullName evidence="3">Ribosome-recycling factor</fullName>
        <shortName evidence="3">RRF</shortName>
    </recommendedName>
    <alternativeName>
        <fullName evidence="3">Ribosome-releasing factor</fullName>
    </alternativeName>
</protein>
<dbReference type="FunFam" id="3.30.1360.40:FF:000001">
    <property type="entry name" value="Ribosome-recycling factor"/>
    <property type="match status" value="1"/>
</dbReference>
<comment type="function">
    <text evidence="3">Responsible for the release of ribosomes from messenger RNA at the termination of protein biosynthesis. May increase the efficiency of translation by recycling ribosomes from one round of translation to another.</text>
</comment>
<feature type="domain" description="Ribosome recycling factor" evidence="4">
    <location>
        <begin position="16"/>
        <end position="178"/>
    </location>
</feature>
<sequence>MLEKFKNNLKKTEESFKSELGSLRVGRATPALIENITVDYYGVKTPLKQIASISVPESRILAVEPWDKNALQAIEKAILTSDLGLSPIVDKNLIRINIPQLTEERRNSLIKIISSKLEEAKIKSRGSRDEIMKEISDSFSARTMTEDERFKMKEKVQQAIDETNKILEGLAKSKEKEIKET</sequence>
<evidence type="ECO:0000256" key="1">
    <source>
        <dbReference type="ARBA" id="ARBA00005912"/>
    </source>
</evidence>
<dbReference type="HAMAP" id="MF_00040">
    <property type="entry name" value="RRF"/>
    <property type="match status" value="1"/>
</dbReference>
<evidence type="ECO:0000256" key="3">
    <source>
        <dbReference type="HAMAP-Rule" id="MF_00040"/>
    </source>
</evidence>
<organism evidence="5 6">
    <name type="scientific">Candidatus Azambacteria bacterium RIFOXYD1_FULL_42_11</name>
    <dbReference type="NCBI Taxonomy" id="1797310"/>
    <lineage>
        <taxon>Bacteria</taxon>
        <taxon>Candidatus Azamiibacteriota</taxon>
    </lineage>
</organism>
<proteinExistence type="inferred from homology"/>